<keyword evidence="2" id="KW-0813">Transport</keyword>
<dbReference type="eggNOG" id="COG2885">
    <property type="taxonomic scope" value="Bacteria"/>
</dbReference>
<dbReference type="Pfam" id="PF00801">
    <property type="entry name" value="PKD"/>
    <property type="match status" value="2"/>
</dbReference>
<evidence type="ECO:0000256" key="4">
    <source>
        <dbReference type="ARBA" id="ARBA00022692"/>
    </source>
</evidence>
<dbReference type="InterPro" id="IPR006665">
    <property type="entry name" value="OmpA-like"/>
</dbReference>
<dbReference type="SMART" id="SM00089">
    <property type="entry name" value="PKD"/>
    <property type="match status" value="2"/>
</dbReference>
<dbReference type="InterPro" id="IPR000601">
    <property type="entry name" value="PKD_dom"/>
</dbReference>
<dbReference type="eggNOG" id="COG3291">
    <property type="taxonomic scope" value="Bacteria"/>
</dbReference>
<feature type="domain" description="PKD" evidence="10">
    <location>
        <begin position="214"/>
        <end position="277"/>
    </location>
</feature>
<dbReference type="GO" id="GO:0046930">
    <property type="term" value="C:pore complex"/>
    <property type="evidence" value="ECO:0007669"/>
    <property type="project" value="UniProtKB-KW"/>
</dbReference>
<evidence type="ECO:0000256" key="8">
    <source>
        <dbReference type="ARBA" id="ARBA00023237"/>
    </source>
</evidence>
<dbReference type="InterPro" id="IPR006664">
    <property type="entry name" value="OMP_bac"/>
</dbReference>
<evidence type="ECO:0000259" key="11">
    <source>
        <dbReference type="PROSITE" id="PS51123"/>
    </source>
</evidence>
<dbReference type="OrthoDB" id="9802683at2"/>
<comment type="subcellular location">
    <subcellularLocation>
        <location evidence="1">Cell outer membrane</location>
        <topology evidence="1">Multi-pass membrane protein</topology>
    </subcellularLocation>
</comment>
<dbReference type="InterPro" id="IPR022409">
    <property type="entry name" value="PKD/Chitinase_dom"/>
</dbReference>
<evidence type="ECO:0000313" key="12">
    <source>
        <dbReference type="EMBL" id="ACY47774.1"/>
    </source>
</evidence>
<dbReference type="SUPFAM" id="SSF49299">
    <property type="entry name" value="PKD domain"/>
    <property type="match status" value="2"/>
</dbReference>
<evidence type="ECO:0000256" key="9">
    <source>
        <dbReference type="PROSITE-ProRule" id="PRU00473"/>
    </source>
</evidence>
<feature type="domain" description="PKD" evidence="10">
    <location>
        <begin position="295"/>
        <end position="381"/>
    </location>
</feature>
<dbReference type="InterPro" id="IPR035986">
    <property type="entry name" value="PKD_dom_sf"/>
</dbReference>
<evidence type="ECO:0000256" key="7">
    <source>
        <dbReference type="ARBA" id="ARBA00023136"/>
    </source>
</evidence>
<dbReference type="InterPro" id="IPR036737">
    <property type="entry name" value="OmpA-like_sf"/>
</dbReference>
<proteinExistence type="predicted"/>
<dbReference type="Gene3D" id="3.30.1330.60">
    <property type="entry name" value="OmpA-like domain"/>
    <property type="match status" value="1"/>
</dbReference>
<dbReference type="GO" id="GO:0015288">
    <property type="term" value="F:porin activity"/>
    <property type="evidence" value="ECO:0007669"/>
    <property type="project" value="UniProtKB-KW"/>
</dbReference>
<reference evidence="12 13" key="1">
    <citation type="journal article" date="2009" name="Stand. Genomic Sci.">
        <title>Complete genome sequence of Rhodothermus marinus type strain (R-10).</title>
        <authorList>
            <person name="Nolan M."/>
            <person name="Tindall B.J."/>
            <person name="Pomrenke H."/>
            <person name="Lapidus A."/>
            <person name="Copeland A."/>
            <person name="Glavina Del Rio T."/>
            <person name="Lucas S."/>
            <person name="Chen F."/>
            <person name="Tice H."/>
            <person name="Cheng J.F."/>
            <person name="Saunders E."/>
            <person name="Han C."/>
            <person name="Bruce D."/>
            <person name="Goodwin L."/>
            <person name="Chain P."/>
            <person name="Pitluck S."/>
            <person name="Ovchinikova G."/>
            <person name="Pati A."/>
            <person name="Ivanova N."/>
            <person name="Mavromatis K."/>
            <person name="Chen A."/>
            <person name="Palaniappan K."/>
            <person name="Land M."/>
            <person name="Hauser L."/>
            <person name="Chang Y.J."/>
            <person name="Jeffries C.D."/>
            <person name="Brettin T."/>
            <person name="Goker M."/>
            <person name="Bristow J."/>
            <person name="Eisen J.A."/>
            <person name="Markowitz V."/>
            <person name="Hugenholtz P."/>
            <person name="Kyrpides N.C."/>
            <person name="Klenk H.P."/>
            <person name="Detter J.C."/>
        </authorList>
    </citation>
    <scope>NUCLEOTIDE SEQUENCE [LARGE SCALE GENOMIC DNA]</scope>
    <source>
        <strain evidence="13">ATCC 43812 / DSM 4252 / R-10</strain>
    </source>
</reference>
<dbReference type="Proteomes" id="UP000002221">
    <property type="component" value="Chromosome"/>
</dbReference>
<dbReference type="GO" id="GO:0006811">
    <property type="term" value="P:monoatomic ion transport"/>
    <property type="evidence" value="ECO:0007669"/>
    <property type="project" value="UniProtKB-KW"/>
</dbReference>
<dbReference type="InterPro" id="IPR050330">
    <property type="entry name" value="Bact_OuterMem_StrucFunc"/>
</dbReference>
<keyword evidence="13" id="KW-1185">Reference proteome</keyword>
<dbReference type="PROSITE" id="PS50093">
    <property type="entry name" value="PKD"/>
    <property type="match status" value="2"/>
</dbReference>
<dbReference type="CDD" id="cd07185">
    <property type="entry name" value="OmpA_C-like"/>
    <property type="match status" value="1"/>
</dbReference>
<sequence length="496" mass="55375">MRHGGLRYGFFVLLLLAAPDLFAQRVWVAPGPFLRFGYGPSLSETDYSTYAVEPYALKGELGYQFPLGLSLGLAYEGGNYPKVSRTYHRFHIIQALLRWRVFPFKRLSHYFNIGPHITLGGYKTGFGINAALGADYVLTRNVAFFVEGSANAVFPDRASEGIRSGRAAFDGLGFLGAGLRITFRPLPIPIRTLNIEGPAQLQRREYGTFTARVDDQATQPVSYIWFMGDGTQYTGPVVEHRYRLPGRYEIQVQARNAAGVVRTATHLVEVVETPRAVRIVSFQPLADTIKRGNFVTFEAQIEGAPSIRYFWNFGDGNGALTTDNQYRLEEGLRAGTMSLHARTAHRFDRPGTYTVSLIADNELGRDSVQARIVVEPTACDLISTLESVSFEFGRSTLTDSARAVLERNARVLQSCPELVVQLVGYTDYVGGEAFNALLSLRRALAVYNYYQQQGIEPERLIFRGLGELPPPCPNPADRPGCRELRRVDTIVIRWPR</sequence>
<keyword evidence="6" id="KW-0626">Porin</keyword>
<organism evidence="12 13">
    <name type="scientific">Rhodothermus marinus (strain ATCC 43812 / DSM 4252 / R-10)</name>
    <name type="common">Rhodothermus obamensis</name>
    <dbReference type="NCBI Taxonomy" id="518766"/>
    <lineage>
        <taxon>Bacteria</taxon>
        <taxon>Pseudomonadati</taxon>
        <taxon>Rhodothermota</taxon>
        <taxon>Rhodothermia</taxon>
        <taxon>Rhodothermales</taxon>
        <taxon>Rhodothermaceae</taxon>
        <taxon>Rhodothermus</taxon>
    </lineage>
</organism>
<dbReference type="RefSeq" id="WP_012843386.1">
    <property type="nucleotide sequence ID" value="NC_013501.1"/>
</dbReference>
<dbReference type="EMBL" id="CP001807">
    <property type="protein sequence ID" value="ACY47774.1"/>
    <property type="molecule type" value="Genomic_DNA"/>
</dbReference>
<dbReference type="Pfam" id="PF00691">
    <property type="entry name" value="OmpA"/>
    <property type="match status" value="1"/>
</dbReference>
<keyword evidence="5" id="KW-0406">Ion transport</keyword>
<protein>
    <submittedName>
        <fullName evidence="12">OmpA/MotB domain protein</fullName>
    </submittedName>
</protein>
<dbReference type="PANTHER" id="PTHR30329">
    <property type="entry name" value="STATOR ELEMENT OF FLAGELLAR MOTOR COMPLEX"/>
    <property type="match status" value="1"/>
</dbReference>
<dbReference type="GO" id="GO:0009279">
    <property type="term" value="C:cell outer membrane"/>
    <property type="evidence" value="ECO:0007669"/>
    <property type="project" value="UniProtKB-SubCell"/>
</dbReference>
<dbReference type="SUPFAM" id="SSF56925">
    <property type="entry name" value="OMPA-like"/>
    <property type="match status" value="1"/>
</dbReference>
<dbReference type="Gene3D" id="2.60.40.10">
    <property type="entry name" value="Immunoglobulins"/>
    <property type="match status" value="2"/>
</dbReference>
<name>D0MGY9_RHOM4</name>
<keyword evidence="3" id="KW-1134">Transmembrane beta strand</keyword>
<dbReference type="PROSITE" id="PS51123">
    <property type="entry name" value="OMPA_2"/>
    <property type="match status" value="1"/>
</dbReference>
<dbReference type="AlphaFoldDB" id="D0MGY9"/>
<dbReference type="STRING" id="518766.Rmar_0877"/>
<dbReference type="PANTHER" id="PTHR30329:SF21">
    <property type="entry name" value="LIPOPROTEIN YIAD-RELATED"/>
    <property type="match status" value="1"/>
</dbReference>
<keyword evidence="8" id="KW-0998">Cell outer membrane</keyword>
<dbReference type="SUPFAM" id="SSF103088">
    <property type="entry name" value="OmpA-like"/>
    <property type="match status" value="1"/>
</dbReference>
<feature type="domain" description="OmpA-like" evidence="11">
    <location>
        <begin position="377"/>
        <end position="495"/>
    </location>
</feature>
<dbReference type="HOGENOM" id="CLU_549653_0_0_10"/>
<evidence type="ECO:0000256" key="6">
    <source>
        <dbReference type="ARBA" id="ARBA00023114"/>
    </source>
</evidence>
<evidence type="ECO:0000256" key="1">
    <source>
        <dbReference type="ARBA" id="ARBA00004571"/>
    </source>
</evidence>
<evidence type="ECO:0000313" key="13">
    <source>
        <dbReference type="Proteomes" id="UP000002221"/>
    </source>
</evidence>
<dbReference type="PRINTS" id="PR01021">
    <property type="entry name" value="OMPADOMAIN"/>
</dbReference>
<gene>
    <name evidence="12" type="ordered locus">Rmar_0877</name>
</gene>
<evidence type="ECO:0000256" key="3">
    <source>
        <dbReference type="ARBA" id="ARBA00022452"/>
    </source>
</evidence>
<evidence type="ECO:0000256" key="2">
    <source>
        <dbReference type="ARBA" id="ARBA00022448"/>
    </source>
</evidence>
<keyword evidence="4" id="KW-0812">Transmembrane</keyword>
<accession>D0MGY9</accession>
<dbReference type="CDD" id="cd00146">
    <property type="entry name" value="PKD"/>
    <property type="match status" value="2"/>
</dbReference>
<evidence type="ECO:0000256" key="5">
    <source>
        <dbReference type="ARBA" id="ARBA00023065"/>
    </source>
</evidence>
<dbReference type="InterPro" id="IPR011250">
    <property type="entry name" value="OMP/PagP_B-barrel"/>
</dbReference>
<evidence type="ECO:0000259" key="10">
    <source>
        <dbReference type="PROSITE" id="PS50093"/>
    </source>
</evidence>
<keyword evidence="7 9" id="KW-0472">Membrane</keyword>
<dbReference type="KEGG" id="rmr:Rmar_0877"/>
<dbReference type="InterPro" id="IPR013783">
    <property type="entry name" value="Ig-like_fold"/>
</dbReference>